<reference evidence="1 2" key="1">
    <citation type="submission" date="2016-07" db="EMBL/GenBank/DDBJ databases">
        <title>Pervasive Adenine N6-methylation of Active Genes in Fungi.</title>
        <authorList>
            <consortium name="DOE Joint Genome Institute"/>
            <person name="Mondo S.J."/>
            <person name="Dannebaum R.O."/>
            <person name="Kuo R.C."/>
            <person name="Labutti K."/>
            <person name="Haridas S."/>
            <person name="Kuo A."/>
            <person name="Salamov A."/>
            <person name="Ahrendt S.R."/>
            <person name="Lipzen A."/>
            <person name="Sullivan W."/>
            <person name="Andreopoulos W.B."/>
            <person name="Clum A."/>
            <person name="Lindquist E."/>
            <person name="Daum C."/>
            <person name="Ramamoorthy G.K."/>
            <person name="Gryganskyi A."/>
            <person name="Culley D."/>
            <person name="Magnuson J.K."/>
            <person name="James T.Y."/>
            <person name="O'Malley M.A."/>
            <person name="Stajich J.E."/>
            <person name="Spatafora J.W."/>
            <person name="Visel A."/>
            <person name="Grigoriev I.V."/>
        </authorList>
    </citation>
    <scope>NUCLEOTIDE SEQUENCE [LARGE SCALE GENOMIC DNA]</scope>
    <source>
        <strain evidence="1 2">NRRL 1336</strain>
    </source>
</reference>
<comment type="caution">
    <text evidence="1">The sequence shown here is derived from an EMBL/GenBank/DDBJ whole genome shotgun (WGS) entry which is preliminary data.</text>
</comment>
<dbReference type="AlphaFoldDB" id="A0A1X2HZY7"/>
<dbReference type="EMBL" id="MCGE01000040">
    <property type="protein sequence ID" value="ORZ06275.1"/>
    <property type="molecule type" value="Genomic_DNA"/>
</dbReference>
<protein>
    <submittedName>
        <fullName evidence="1">Uncharacterized protein</fullName>
    </submittedName>
</protein>
<evidence type="ECO:0000313" key="1">
    <source>
        <dbReference type="EMBL" id="ORZ06275.1"/>
    </source>
</evidence>
<name>A0A1X2HZY7_9FUNG</name>
<keyword evidence="2" id="KW-1185">Reference proteome</keyword>
<gene>
    <name evidence="1" type="ORF">BCR42DRAFT_397921</name>
</gene>
<sequence>MATSMMTYVEGAEEAECSVSGTPLKLCLCFGISMVGAVLSQSCLSPFGHSLSAPCCLGSLIPEGRWRLFYLWGDASVGPLSSFLFQTSSLPGSFSLLKAISKVYLFGRSMTLGKYMVRKQRWSSNYSLLFPSGDMTSESGEGNPFLVGMSSYYHGNPFLVAMPSYHGLTLKLGASNVASLETLNGMEILVDLVEKKKETSALLVNDFGNG</sequence>
<organism evidence="1 2">
    <name type="scientific">Absidia repens</name>
    <dbReference type="NCBI Taxonomy" id="90262"/>
    <lineage>
        <taxon>Eukaryota</taxon>
        <taxon>Fungi</taxon>
        <taxon>Fungi incertae sedis</taxon>
        <taxon>Mucoromycota</taxon>
        <taxon>Mucoromycotina</taxon>
        <taxon>Mucoromycetes</taxon>
        <taxon>Mucorales</taxon>
        <taxon>Cunninghamellaceae</taxon>
        <taxon>Absidia</taxon>
    </lineage>
</organism>
<dbReference type="Proteomes" id="UP000193560">
    <property type="component" value="Unassembled WGS sequence"/>
</dbReference>
<accession>A0A1X2HZY7</accession>
<evidence type="ECO:0000313" key="2">
    <source>
        <dbReference type="Proteomes" id="UP000193560"/>
    </source>
</evidence>
<proteinExistence type="predicted"/>